<dbReference type="Gene3D" id="2.120.10.80">
    <property type="entry name" value="Kelch-type beta propeller"/>
    <property type="match status" value="1"/>
</dbReference>
<evidence type="ECO:0000313" key="5">
    <source>
        <dbReference type="EMBL" id="TDC08546.1"/>
    </source>
</evidence>
<dbReference type="OrthoDB" id="218695at2"/>
<dbReference type="Gene3D" id="2.130.10.10">
    <property type="entry name" value="YVTN repeat-like/Quinoprotein amine dehydrogenase"/>
    <property type="match status" value="1"/>
</dbReference>
<evidence type="ECO:0000256" key="2">
    <source>
        <dbReference type="ARBA" id="ARBA00022737"/>
    </source>
</evidence>
<dbReference type="InterPro" id="IPR001680">
    <property type="entry name" value="WD40_rpt"/>
</dbReference>
<proteinExistence type="predicted"/>
<accession>A0A4V2XL07</accession>
<evidence type="ECO:0000313" key="6">
    <source>
        <dbReference type="Proteomes" id="UP000295157"/>
    </source>
</evidence>
<dbReference type="RefSeq" id="WP_132331989.1">
    <property type="nucleotide sequence ID" value="NZ_SMJZ01000026.1"/>
</dbReference>
<dbReference type="EMBL" id="SMJZ01000026">
    <property type="protein sequence ID" value="TDC08546.1"/>
    <property type="molecule type" value="Genomic_DNA"/>
</dbReference>
<feature type="repeat" description="WD" evidence="3">
    <location>
        <begin position="204"/>
        <end position="226"/>
    </location>
</feature>
<name>A0A4V2XL07_9ACTN</name>
<evidence type="ECO:0000256" key="3">
    <source>
        <dbReference type="PROSITE-ProRule" id="PRU00221"/>
    </source>
</evidence>
<keyword evidence="2" id="KW-0677">Repeat</keyword>
<dbReference type="SUPFAM" id="SSF50998">
    <property type="entry name" value="Quinoprotein alcohol dehydrogenase-like"/>
    <property type="match status" value="1"/>
</dbReference>
<evidence type="ECO:0000256" key="1">
    <source>
        <dbReference type="ARBA" id="ARBA00022574"/>
    </source>
</evidence>
<dbReference type="PANTHER" id="PTHR19857:SF8">
    <property type="entry name" value="ANGIO-ASSOCIATED MIGRATORY CELL PROTEIN"/>
    <property type="match status" value="1"/>
</dbReference>
<gene>
    <name evidence="5" type="ORF">E1267_09790</name>
</gene>
<organism evidence="5 6">
    <name type="scientific">Nonomuraea longispora</name>
    <dbReference type="NCBI Taxonomy" id="1848320"/>
    <lineage>
        <taxon>Bacteria</taxon>
        <taxon>Bacillati</taxon>
        <taxon>Actinomycetota</taxon>
        <taxon>Actinomycetes</taxon>
        <taxon>Streptosporangiales</taxon>
        <taxon>Streptosporangiaceae</taxon>
        <taxon>Nonomuraea</taxon>
    </lineage>
</organism>
<dbReference type="Proteomes" id="UP000295157">
    <property type="component" value="Unassembled WGS sequence"/>
</dbReference>
<dbReference type="AlphaFoldDB" id="A0A4V2XL07"/>
<keyword evidence="1 3" id="KW-0853">WD repeat</keyword>
<feature type="compositionally biased region" description="Acidic residues" evidence="4">
    <location>
        <begin position="144"/>
        <end position="166"/>
    </location>
</feature>
<keyword evidence="6" id="KW-1185">Reference proteome</keyword>
<dbReference type="InterPro" id="IPR011047">
    <property type="entry name" value="Quinoprotein_ADH-like_sf"/>
</dbReference>
<dbReference type="InterPro" id="IPR015915">
    <property type="entry name" value="Kelch-typ_b-propeller"/>
</dbReference>
<dbReference type="PROSITE" id="PS50082">
    <property type="entry name" value="WD_REPEATS_2"/>
    <property type="match status" value="1"/>
</dbReference>
<comment type="caution">
    <text evidence="5">The sequence shown here is derived from an EMBL/GenBank/DDBJ whole genome shotgun (WGS) entry which is preliminary data.</text>
</comment>
<reference evidence="5 6" key="1">
    <citation type="submission" date="2019-02" db="EMBL/GenBank/DDBJ databases">
        <title>Draft genome sequences of novel Actinobacteria.</title>
        <authorList>
            <person name="Sahin N."/>
            <person name="Ay H."/>
            <person name="Saygin H."/>
        </authorList>
    </citation>
    <scope>NUCLEOTIDE SEQUENCE [LARGE SCALE GENOMIC DNA]</scope>
    <source>
        <strain evidence="5 6">KC201</strain>
    </source>
</reference>
<dbReference type="PANTHER" id="PTHR19857">
    <property type="entry name" value="MITOCHONDRIAL DIVISION PROTEIN 1-RELATED"/>
    <property type="match status" value="1"/>
</dbReference>
<dbReference type="InterPro" id="IPR015943">
    <property type="entry name" value="WD40/YVTN_repeat-like_dom_sf"/>
</dbReference>
<sequence>MFAMTVHSPLISSLPPSCHEIVDFDLVTLDGKLILVGSPGQDRRACTWDPASDRWTHHELDIVDERFPLTDLTAIGAAVVDGRIVIGGGGDHQGFAMWDLETGKVRLSAQEGGTGSVVRADFGDRSILLVGFVGTWGVQLWDPSDAEPEDWGDGDGDLDDEDDSVTEPEQPSPYDSLVDIEELECQSGASSAAAAGLSAGRPVVVAGGRDGGVLVWDVEEERHLVEFDDLEEKPTEFALASVDGRMWVVAAGGQSLVLGDPESSGWGEPFTVPGGEIRCLTAGTVYGRAFAATGAMDGAICVWDLAERRLLGRPLQGHGSEVFGLRVADLDSRPVIISSAHNDPVHLWEFPL</sequence>
<feature type="region of interest" description="Disordered" evidence="4">
    <location>
        <begin position="143"/>
        <end position="174"/>
    </location>
</feature>
<evidence type="ECO:0000256" key="4">
    <source>
        <dbReference type="SAM" id="MobiDB-lite"/>
    </source>
</evidence>
<dbReference type="InterPro" id="IPR051179">
    <property type="entry name" value="WD_repeat_multifunction"/>
</dbReference>
<protein>
    <submittedName>
        <fullName evidence="5">Uncharacterized protein</fullName>
    </submittedName>
</protein>